<evidence type="ECO:0000256" key="4">
    <source>
        <dbReference type="ARBA" id="ARBA00022692"/>
    </source>
</evidence>
<dbReference type="EMBL" id="CP046620">
    <property type="protein sequence ID" value="QHQ35064.1"/>
    <property type="molecule type" value="Genomic_DNA"/>
</dbReference>
<feature type="transmembrane region" description="Helical" evidence="7">
    <location>
        <begin position="552"/>
        <end position="574"/>
    </location>
</feature>
<proteinExistence type="predicted"/>
<comment type="subcellular location">
    <subcellularLocation>
        <location evidence="1">Membrane</location>
        <topology evidence="1">Multi-pass membrane protein</topology>
    </subcellularLocation>
</comment>
<keyword evidence="11" id="KW-1185">Reference proteome</keyword>
<evidence type="ECO:0000313" key="11">
    <source>
        <dbReference type="Proteomes" id="UP000464495"/>
    </source>
</evidence>
<keyword evidence="6 7" id="KW-0472">Membrane</keyword>
<dbReference type="Pfam" id="PF13632">
    <property type="entry name" value="Glyco_trans_2_3"/>
    <property type="match status" value="1"/>
</dbReference>
<dbReference type="InterPro" id="IPR050321">
    <property type="entry name" value="Glycosyltr_2/OpgH_subfam"/>
</dbReference>
<dbReference type="GO" id="GO:0016757">
    <property type="term" value="F:glycosyltransferase activity"/>
    <property type="evidence" value="ECO:0007669"/>
    <property type="project" value="UniProtKB-KW"/>
</dbReference>
<dbReference type="PANTHER" id="PTHR43867:SF2">
    <property type="entry name" value="CELLULOSE SYNTHASE CATALYTIC SUBUNIT A [UDP-FORMING]"/>
    <property type="match status" value="1"/>
</dbReference>
<evidence type="ECO:0000313" key="10">
    <source>
        <dbReference type="EMBL" id="QHQ35064.1"/>
    </source>
</evidence>
<evidence type="ECO:0000259" key="8">
    <source>
        <dbReference type="Pfam" id="PF05157"/>
    </source>
</evidence>
<sequence>MAVLLKPDVPNWRARPVFAHGRLRLDETLAAIAERRSDNISGALHLQGDRRALAAPSRKGLPEELLARFSARSCLTLGYMPWARIGKTIIIALARPGDIGAIRRELPDWDGKYAFATAPPDEIRTAVAQAFSDRLAQAAETRCPAFLSCRNWRVSRRSVLALALVLISTLALAPFALLAALLVWITAMNFLTMALRAVGLRESFRRIPEEVSPGANVTTLFQHRTLPRVSLLVPLLGEDVVLRNLVSALEKTSYPHERLDVKLVIEADDRATILALAQIDLPDWMTVLPVPPSALRTKPRAMNYALDFCDGEIVGVYDAEDRPEPDQLLKVVEALHSGPPDLACVQGYLDFYNTHTNWLSRCFAIEYAVWFRVLLGGVQRLGLPIPLGGTTVFFRRALLQEVGGWDAHNVTEDADLGMRLARFGYRTEMVPTVTMEEANCHPMAWIRQRSRWLKGYAITWATHMREPGVLLRDLGVSGFLGLQVLFLGGLTSYLATPLFWLLWTATFGLDLALWQALPAPLWIAFFSSMIIGQMLMLAVAFRATSAPERRHLWPVVLTLTLYWPLGAVAAYRAVLELFTRPFYWAKTRHGL</sequence>
<dbReference type="GO" id="GO:0016020">
    <property type="term" value="C:membrane"/>
    <property type="evidence" value="ECO:0007669"/>
    <property type="project" value="UniProtKB-SubCell"/>
</dbReference>
<evidence type="ECO:0000256" key="2">
    <source>
        <dbReference type="ARBA" id="ARBA00022676"/>
    </source>
</evidence>
<dbReference type="InterPro" id="IPR029044">
    <property type="entry name" value="Nucleotide-diphossugar_trans"/>
</dbReference>
<dbReference type="InterPro" id="IPR007831">
    <property type="entry name" value="T2SS_GspE_N"/>
</dbReference>
<feature type="domain" description="Glycosyltransferase 2-like" evidence="9">
    <location>
        <begin position="316"/>
        <end position="517"/>
    </location>
</feature>
<keyword evidence="3 10" id="KW-0808">Transferase</keyword>
<keyword evidence="5 7" id="KW-1133">Transmembrane helix</keyword>
<dbReference type="InterPro" id="IPR001173">
    <property type="entry name" value="Glyco_trans_2-like"/>
</dbReference>
<evidence type="ECO:0000256" key="7">
    <source>
        <dbReference type="SAM" id="Phobius"/>
    </source>
</evidence>
<evidence type="ECO:0000256" key="6">
    <source>
        <dbReference type="ARBA" id="ARBA00023136"/>
    </source>
</evidence>
<keyword evidence="4 7" id="KW-0812">Transmembrane</keyword>
<evidence type="ECO:0000259" key="9">
    <source>
        <dbReference type="Pfam" id="PF13632"/>
    </source>
</evidence>
<keyword evidence="2" id="KW-0328">Glycosyltransferase</keyword>
<evidence type="ECO:0000256" key="3">
    <source>
        <dbReference type="ARBA" id="ARBA00022679"/>
    </source>
</evidence>
<dbReference type="Proteomes" id="UP000464495">
    <property type="component" value="Chromosome"/>
</dbReference>
<dbReference type="Gene3D" id="3.90.550.10">
    <property type="entry name" value="Spore Coat Polysaccharide Biosynthesis Protein SpsA, Chain A"/>
    <property type="match status" value="1"/>
</dbReference>
<dbReference type="Pfam" id="PF05157">
    <property type="entry name" value="MshEN"/>
    <property type="match status" value="1"/>
</dbReference>
<feature type="domain" description="Type II secretion system protein GspE N-terminal" evidence="8">
    <location>
        <begin position="61"/>
        <end position="136"/>
    </location>
</feature>
<dbReference type="PANTHER" id="PTHR43867">
    <property type="entry name" value="CELLULOSE SYNTHASE CATALYTIC SUBUNIT A [UDP-FORMING]"/>
    <property type="match status" value="1"/>
</dbReference>
<reference evidence="10 11" key="1">
    <citation type="submission" date="2019-12" db="EMBL/GenBank/DDBJ databases">
        <title>Complete genome sequence of Algicella marina strain 9Alg 56(T) isolated from the red alga Tichocarpus crinitus.</title>
        <authorList>
            <person name="Kim S.-G."/>
            <person name="Nedashkovskaya O.I."/>
        </authorList>
    </citation>
    <scope>NUCLEOTIDE SEQUENCE [LARGE SCALE GENOMIC DNA]</scope>
    <source>
        <strain evidence="10 11">9Alg 56</strain>
    </source>
</reference>
<name>A0A6P1SWL5_9RHOB</name>
<protein>
    <submittedName>
        <fullName evidence="10">Glycosyltransferase</fullName>
    </submittedName>
</protein>
<dbReference type="SUPFAM" id="SSF53448">
    <property type="entry name" value="Nucleotide-diphospho-sugar transferases"/>
    <property type="match status" value="1"/>
</dbReference>
<evidence type="ECO:0000256" key="1">
    <source>
        <dbReference type="ARBA" id="ARBA00004141"/>
    </source>
</evidence>
<dbReference type="RefSeq" id="WP_161861629.1">
    <property type="nucleotide sequence ID" value="NZ_CP046620.1"/>
</dbReference>
<dbReference type="AlphaFoldDB" id="A0A6P1SWL5"/>
<gene>
    <name evidence="10" type="ORF">GO499_07575</name>
</gene>
<feature type="transmembrane region" description="Helical" evidence="7">
    <location>
        <begin position="521"/>
        <end position="540"/>
    </location>
</feature>
<evidence type="ECO:0000256" key="5">
    <source>
        <dbReference type="ARBA" id="ARBA00022989"/>
    </source>
</evidence>
<organism evidence="10 11">
    <name type="scientific">Algicella marina</name>
    <dbReference type="NCBI Taxonomy" id="2683284"/>
    <lineage>
        <taxon>Bacteria</taxon>
        <taxon>Pseudomonadati</taxon>
        <taxon>Pseudomonadota</taxon>
        <taxon>Alphaproteobacteria</taxon>
        <taxon>Rhodobacterales</taxon>
        <taxon>Paracoccaceae</taxon>
        <taxon>Algicella</taxon>
    </lineage>
</organism>
<dbReference type="KEGG" id="amaq:GO499_07575"/>
<accession>A0A6P1SWL5</accession>
<feature type="transmembrane region" description="Helical" evidence="7">
    <location>
        <begin position="474"/>
        <end position="501"/>
    </location>
</feature>
<feature type="transmembrane region" description="Helical" evidence="7">
    <location>
        <begin position="158"/>
        <end position="175"/>
    </location>
</feature>